<dbReference type="SUPFAM" id="SSF52096">
    <property type="entry name" value="ClpP/crotonase"/>
    <property type="match status" value="1"/>
</dbReference>
<dbReference type="RefSeq" id="WP_151894070.1">
    <property type="nucleotide sequence ID" value="NZ_BKCF01000002.1"/>
</dbReference>
<dbReference type="SMART" id="SM00245">
    <property type="entry name" value="TSPc"/>
    <property type="match status" value="1"/>
</dbReference>
<feature type="chain" id="PRO_5023934803" evidence="1">
    <location>
        <begin position="21"/>
        <end position="531"/>
    </location>
</feature>
<reference evidence="3 4" key="1">
    <citation type="submission" date="2019-08" db="EMBL/GenBank/DDBJ databases">
        <title>Ulvibacter marinistellae sp. nov., isolated from a starfish, Patiria pectinifera.</title>
        <authorList>
            <person name="Kawano K."/>
            <person name="Ushijima N."/>
            <person name="Kihara M."/>
            <person name="Itoh H."/>
        </authorList>
    </citation>
    <scope>NUCLEOTIDE SEQUENCE [LARGE SCALE GENOMIC DNA]</scope>
    <source>
        <strain evidence="3 4">KK4</strain>
    </source>
</reference>
<evidence type="ECO:0000313" key="4">
    <source>
        <dbReference type="Proteomes" id="UP000326994"/>
    </source>
</evidence>
<dbReference type="GO" id="GO:0007165">
    <property type="term" value="P:signal transduction"/>
    <property type="evidence" value="ECO:0007669"/>
    <property type="project" value="TreeGrafter"/>
</dbReference>
<dbReference type="EMBL" id="BKCF01000002">
    <property type="protein sequence ID" value="GEQ86141.1"/>
    <property type="molecule type" value="Genomic_DNA"/>
</dbReference>
<dbReference type="Pfam" id="PF03572">
    <property type="entry name" value="Peptidase_S41"/>
    <property type="match status" value="1"/>
</dbReference>
<proteinExistence type="predicted"/>
<sequence>MNKIIYLSLLLLSMSSCGSAERYNAQILEKHSVPELHEDIDKTYIRLKRAHPKLYQYISKEQLDYKFDSLKRAITAPLSSKEFYYSIAPVVKTIGQGHIGLSPPKLKRTKEERKAYKDKKFSFNTLEFENVENRLFVTSAKEADSILIGSEVLEFDGESPQELIKRYNKNIASDGFNVTLFDRFVASRFTRYYSLDKGFLDSITLKFKQRDSVFFKQFKWKDKKKKNDSLSDFQKDSIAAIRPIKLSKAQRKFKRDSLKNDRKYKQTHGYNFTTHKYNRNLSFIGNDSTVALMKISGFTNGDFRTFYEETFNTLDSLQTKDLIIDLRDNTGGRVKEINDLYGYLTDKEYVMYNEAEVTGRTPIIKTYMSNSNPFIIKALTVLASPGILVHNLIKTRKHDGKIYYRLNGVKPLEPKEKNFKGAIYVLINGSSFSASSLLSTNLKKDNRAVFVGQETGGAHNGTVAGMTRGYVMPNSKVKIGMGVMQVESPYKIEPDGYGVMPDVEIIPTVADRKMGIDPEIEWVLNDIKKKE</sequence>
<gene>
    <name evidence="3" type="ORF">ULMS_16490</name>
</gene>
<feature type="signal peptide" evidence="1">
    <location>
        <begin position="1"/>
        <end position="20"/>
    </location>
</feature>
<dbReference type="AlphaFoldDB" id="A0A5J4G218"/>
<dbReference type="Proteomes" id="UP000326994">
    <property type="component" value="Unassembled WGS sequence"/>
</dbReference>
<keyword evidence="1" id="KW-0732">Signal</keyword>
<dbReference type="GO" id="GO:0006508">
    <property type="term" value="P:proteolysis"/>
    <property type="evidence" value="ECO:0007669"/>
    <property type="project" value="InterPro"/>
</dbReference>
<keyword evidence="4" id="KW-1185">Reference proteome</keyword>
<evidence type="ECO:0000259" key="2">
    <source>
        <dbReference type="SMART" id="SM00245"/>
    </source>
</evidence>
<dbReference type="InterPro" id="IPR029045">
    <property type="entry name" value="ClpP/crotonase-like_dom_sf"/>
</dbReference>
<accession>A0A5J4G218</accession>
<dbReference type="GO" id="GO:0030288">
    <property type="term" value="C:outer membrane-bounded periplasmic space"/>
    <property type="evidence" value="ECO:0007669"/>
    <property type="project" value="TreeGrafter"/>
</dbReference>
<evidence type="ECO:0000313" key="3">
    <source>
        <dbReference type="EMBL" id="GEQ86141.1"/>
    </source>
</evidence>
<dbReference type="PROSITE" id="PS51257">
    <property type="entry name" value="PROKAR_LIPOPROTEIN"/>
    <property type="match status" value="1"/>
</dbReference>
<dbReference type="InterPro" id="IPR005151">
    <property type="entry name" value="Tail-specific_protease"/>
</dbReference>
<protein>
    <submittedName>
        <fullName evidence="3">Peptidase S41</fullName>
    </submittedName>
</protein>
<evidence type="ECO:0000256" key="1">
    <source>
        <dbReference type="SAM" id="SignalP"/>
    </source>
</evidence>
<name>A0A5J4G218_9FLAO</name>
<dbReference type="GO" id="GO:0008236">
    <property type="term" value="F:serine-type peptidase activity"/>
    <property type="evidence" value="ECO:0007669"/>
    <property type="project" value="InterPro"/>
</dbReference>
<feature type="domain" description="Tail specific protease" evidence="2">
    <location>
        <begin position="319"/>
        <end position="506"/>
    </location>
</feature>
<dbReference type="Gene3D" id="3.90.226.10">
    <property type="entry name" value="2-enoyl-CoA Hydratase, Chain A, domain 1"/>
    <property type="match status" value="1"/>
</dbReference>
<comment type="caution">
    <text evidence="3">The sequence shown here is derived from an EMBL/GenBank/DDBJ whole genome shotgun (WGS) entry which is preliminary data.</text>
</comment>
<dbReference type="PANTHER" id="PTHR32060:SF30">
    <property type="entry name" value="CARBOXY-TERMINAL PROCESSING PROTEASE CTPA"/>
    <property type="match status" value="1"/>
</dbReference>
<dbReference type="PANTHER" id="PTHR32060">
    <property type="entry name" value="TAIL-SPECIFIC PROTEASE"/>
    <property type="match status" value="1"/>
</dbReference>
<organism evidence="3 4">
    <name type="scientific">Patiriisocius marinistellae</name>
    <dbReference type="NCBI Taxonomy" id="2494560"/>
    <lineage>
        <taxon>Bacteria</taxon>
        <taxon>Pseudomonadati</taxon>
        <taxon>Bacteroidota</taxon>
        <taxon>Flavobacteriia</taxon>
        <taxon>Flavobacteriales</taxon>
        <taxon>Flavobacteriaceae</taxon>
        <taxon>Patiriisocius</taxon>
    </lineage>
</organism>
<dbReference type="GO" id="GO:0004175">
    <property type="term" value="F:endopeptidase activity"/>
    <property type="evidence" value="ECO:0007669"/>
    <property type="project" value="TreeGrafter"/>
</dbReference>
<dbReference type="OrthoDB" id="5480566at2"/>